<dbReference type="WBParaSite" id="maker-PairedContig_632-snap-gene-0.7-mRNA-1">
    <property type="protein sequence ID" value="maker-PairedContig_632-snap-gene-0.7-mRNA-1"/>
    <property type="gene ID" value="maker-PairedContig_632-snap-gene-0.7"/>
</dbReference>
<evidence type="ECO:0000313" key="1">
    <source>
        <dbReference type="WBParaSite" id="maker-PairedContig_632-snap-gene-0.7-mRNA-1"/>
    </source>
</evidence>
<sequence length="172" mass="20281">MVGRKGTAYEPNSLKTKCFILCKFPLCEELLERKVQMREIIRNIYYYHPNFVENFLMIKKAVESRHKCAFNILLEDSERFLYWKSTIFPTAKNAKAIGLLRIFTISSEYRNVTRLDAKDGIVKCDEHSRNIQITFKTQRRIAYNRRQCGAGMRHRDEPQLLSTTVATFSLHH</sequence>
<dbReference type="AlphaFoldDB" id="A0A1I8EXU7"/>
<organism evidence="1">
    <name type="scientific">Wuchereria bancrofti</name>
    <dbReference type="NCBI Taxonomy" id="6293"/>
    <lineage>
        <taxon>Eukaryota</taxon>
        <taxon>Metazoa</taxon>
        <taxon>Ecdysozoa</taxon>
        <taxon>Nematoda</taxon>
        <taxon>Chromadorea</taxon>
        <taxon>Rhabditida</taxon>
        <taxon>Spirurina</taxon>
        <taxon>Spiruromorpha</taxon>
        <taxon>Filarioidea</taxon>
        <taxon>Onchocercidae</taxon>
        <taxon>Wuchereria</taxon>
    </lineage>
</organism>
<protein>
    <submittedName>
        <fullName evidence="1">Uncharacterized protein</fullName>
    </submittedName>
</protein>
<name>A0A1I8EXU7_WUCBA</name>
<proteinExistence type="predicted"/>
<reference evidence="1" key="1">
    <citation type="submission" date="2016-11" db="UniProtKB">
        <authorList>
            <consortium name="WormBaseParasite"/>
        </authorList>
    </citation>
    <scope>IDENTIFICATION</scope>
    <source>
        <strain evidence="1">pt0022</strain>
    </source>
</reference>
<accession>A0A1I8EXU7</accession>